<dbReference type="GO" id="GO:0000978">
    <property type="term" value="F:RNA polymerase II cis-regulatory region sequence-specific DNA binding"/>
    <property type="evidence" value="ECO:0007669"/>
    <property type="project" value="TreeGrafter"/>
</dbReference>
<dbReference type="SUPFAM" id="SSF46785">
    <property type="entry name" value="Winged helix' DNA-binding domain"/>
    <property type="match status" value="1"/>
</dbReference>
<keyword evidence="4" id="KW-0805">Transcription regulation</keyword>
<protein>
    <submittedName>
        <fullName evidence="12">Heat stress transcription factor A-7a</fullName>
    </submittedName>
</protein>
<dbReference type="Proteomes" id="UP001153555">
    <property type="component" value="Unassembled WGS sequence"/>
</dbReference>
<evidence type="ECO:0000256" key="1">
    <source>
        <dbReference type="ARBA" id="ARBA00004123"/>
    </source>
</evidence>
<dbReference type="PRINTS" id="PR00056">
    <property type="entry name" value="HSFDOMAIN"/>
</dbReference>
<keyword evidence="10" id="KW-0175">Coiled coil</keyword>
<evidence type="ECO:0000256" key="9">
    <source>
        <dbReference type="RuleBase" id="RU004020"/>
    </source>
</evidence>
<evidence type="ECO:0000256" key="3">
    <source>
        <dbReference type="ARBA" id="ARBA00022553"/>
    </source>
</evidence>
<dbReference type="SMART" id="SM00415">
    <property type="entry name" value="HSF"/>
    <property type="match status" value="1"/>
</dbReference>
<feature type="domain" description="HSF-type DNA-binding" evidence="11">
    <location>
        <begin position="34"/>
        <end position="127"/>
    </location>
</feature>
<evidence type="ECO:0000256" key="10">
    <source>
        <dbReference type="SAM" id="Coils"/>
    </source>
</evidence>
<keyword evidence="13" id="KW-1185">Reference proteome</keyword>
<keyword evidence="7" id="KW-0804">Transcription</keyword>
<comment type="caution">
    <text evidence="12">The sequence shown here is derived from an EMBL/GenBank/DDBJ whole genome shotgun (WGS) entry which is preliminary data.</text>
</comment>
<dbReference type="Gene3D" id="1.10.10.10">
    <property type="entry name" value="Winged helix-like DNA-binding domain superfamily/Winged helix DNA-binding domain"/>
    <property type="match status" value="1"/>
</dbReference>
<evidence type="ECO:0000256" key="2">
    <source>
        <dbReference type="ARBA" id="ARBA00011233"/>
    </source>
</evidence>
<dbReference type="PANTHER" id="PTHR10015:SF456">
    <property type="entry name" value="E2F_DP FAMILY WINGED-HELIX DNA-BINDING DOMAIN-CONTAINING PROTEIN-RELATED"/>
    <property type="match status" value="1"/>
</dbReference>
<evidence type="ECO:0000313" key="13">
    <source>
        <dbReference type="Proteomes" id="UP001153555"/>
    </source>
</evidence>
<organism evidence="12 13">
    <name type="scientific">Striga hermonthica</name>
    <name type="common">Purple witchweed</name>
    <name type="synonym">Buchnera hermonthica</name>
    <dbReference type="NCBI Taxonomy" id="68872"/>
    <lineage>
        <taxon>Eukaryota</taxon>
        <taxon>Viridiplantae</taxon>
        <taxon>Streptophyta</taxon>
        <taxon>Embryophyta</taxon>
        <taxon>Tracheophyta</taxon>
        <taxon>Spermatophyta</taxon>
        <taxon>Magnoliopsida</taxon>
        <taxon>eudicotyledons</taxon>
        <taxon>Gunneridae</taxon>
        <taxon>Pentapetalae</taxon>
        <taxon>asterids</taxon>
        <taxon>lamiids</taxon>
        <taxon>Lamiales</taxon>
        <taxon>Orobanchaceae</taxon>
        <taxon>Buchnereae</taxon>
        <taxon>Striga</taxon>
    </lineage>
</organism>
<dbReference type="InterPro" id="IPR036388">
    <property type="entry name" value="WH-like_DNA-bd_sf"/>
</dbReference>
<accession>A0A9N7RD87</accession>
<dbReference type="OrthoDB" id="60033at2759"/>
<dbReference type="AlphaFoldDB" id="A0A9N7RD87"/>
<keyword evidence="5" id="KW-0346">Stress response</keyword>
<evidence type="ECO:0000313" key="12">
    <source>
        <dbReference type="EMBL" id="CAA0825129.1"/>
    </source>
</evidence>
<evidence type="ECO:0000256" key="8">
    <source>
        <dbReference type="ARBA" id="ARBA00023242"/>
    </source>
</evidence>
<evidence type="ECO:0000259" key="11">
    <source>
        <dbReference type="SMART" id="SM00415"/>
    </source>
</evidence>
<gene>
    <name evidence="12" type="ORF">SHERM_21914</name>
</gene>
<sequence length="300" mass="34331">MNNDINGSGGAGNGTWPSSSSYLSENRTSSRALLVPDFLTKTFKIVTDPSTNSIISWARSGESFIIWDHIRFSAEILPKYFKHSNLSSFVYQLNNYVKKIGVDHQWEYENPNFQAGKEYLLTSITKRGQNREKTTRINPSHRTININAVEIKTNMLKNGINESKMEIEKLKARHSRMESHVKKIQSELRKSEGKSRRMRACWAAACEEIFKMSNNNNNNNVFGDDDDDHEVKRKRKMEGDDNTNMVDYEFLKRMILQEDDDDDVVVCENEVGSEMADKQAKIAKDLEGLIANMADDQDGD</sequence>
<dbReference type="EMBL" id="CACSLK010026072">
    <property type="protein sequence ID" value="CAA0825129.1"/>
    <property type="molecule type" value="Genomic_DNA"/>
</dbReference>
<keyword evidence="3" id="KW-0597">Phosphoprotein</keyword>
<evidence type="ECO:0000256" key="5">
    <source>
        <dbReference type="ARBA" id="ARBA00023016"/>
    </source>
</evidence>
<keyword evidence="8" id="KW-0539">Nucleus</keyword>
<comment type="subcellular location">
    <subcellularLocation>
        <location evidence="1">Nucleus</location>
    </subcellularLocation>
</comment>
<dbReference type="GO" id="GO:0034605">
    <property type="term" value="P:cellular response to heat"/>
    <property type="evidence" value="ECO:0007669"/>
    <property type="project" value="TreeGrafter"/>
</dbReference>
<dbReference type="InterPro" id="IPR036390">
    <property type="entry name" value="WH_DNA-bd_sf"/>
</dbReference>
<dbReference type="FunFam" id="1.10.10.10:FF:000037">
    <property type="entry name" value="Heat stress transcription factor B-4"/>
    <property type="match status" value="1"/>
</dbReference>
<evidence type="ECO:0000256" key="6">
    <source>
        <dbReference type="ARBA" id="ARBA00023125"/>
    </source>
</evidence>
<dbReference type="GO" id="GO:0005634">
    <property type="term" value="C:nucleus"/>
    <property type="evidence" value="ECO:0007669"/>
    <property type="project" value="UniProtKB-SubCell"/>
</dbReference>
<keyword evidence="6" id="KW-0238">DNA-binding</keyword>
<dbReference type="InterPro" id="IPR000232">
    <property type="entry name" value="HSF_DNA-bd"/>
</dbReference>
<dbReference type="GO" id="GO:0003700">
    <property type="term" value="F:DNA-binding transcription factor activity"/>
    <property type="evidence" value="ECO:0007669"/>
    <property type="project" value="InterPro"/>
</dbReference>
<proteinExistence type="inferred from homology"/>
<evidence type="ECO:0000256" key="4">
    <source>
        <dbReference type="ARBA" id="ARBA00023015"/>
    </source>
</evidence>
<reference evidence="12" key="1">
    <citation type="submission" date="2019-12" db="EMBL/GenBank/DDBJ databases">
        <authorList>
            <person name="Scholes J."/>
        </authorList>
    </citation>
    <scope>NUCLEOTIDE SEQUENCE</scope>
</reference>
<comment type="subunit">
    <text evidence="2">Homotrimer.</text>
</comment>
<name>A0A9N7RD87_STRHE</name>
<evidence type="ECO:0000256" key="7">
    <source>
        <dbReference type="ARBA" id="ARBA00023163"/>
    </source>
</evidence>
<dbReference type="PANTHER" id="PTHR10015">
    <property type="entry name" value="HEAT SHOCK TRANSCRIPTION FACTOR"/>
    <property type="match status" value="1"/>
</dbReference>
<dbReference type="Pfam" id="PF00447">
    <property type="entry name" value="HSF_DNA-bind"/>
    <property type="match status" value="1"/>
</dbReference>
<feature type="coiled-coil region" evidence="10">
    <location>
        <begin position="160"/>
        <end position="187"/>
    </location>
</feature>
<dbReference type="GO" id="GO:0006357">
    <property type="term" value="P:regulation of transcription by RNA polymerase II"/>
    <property type="evidence" value="ECO:0007669"/>
    <property type="project" value="TreeGrafter"/>
</dbReference>
<comment type="similarity">
    <text evidence="9">Belongs to the HSF family.</text>
</comment>